<dbReference type="SMART" id="SM00868">
    <property type="entry name" value="zf-AD"/>
    <property type="match status" value="1"/>
</dbReference>
<evidence type="ECO:0000256" key="2">
    <source>
        <dbReference type="ARBA" id="ARBA00022723"/>
    </source>
</evidence>
<dbReference type="Gene3D" id="3.30.160.60">
    <property type="entry name" value="Classic Zinc Finger"/>
    <property type="match status" value="1"/>
</dbReference>
<feature type="compositionally biased region" description="Basic and acidic residues" evidence="9">
    <location>
        <begin position="262"/>
        <end position="273"/>
    </location>
</feature>
<keyword evidence="4 8" id="KW-0863">Zinc-finger</keyword>
<evidence type="ECO:0000256" key="4">
    <source>
        <dbReference type="ARBA" id="ARBA00022771"/>
    </source>
</evidence>
<feature type="compositionally biased region" description="Polar residues" evidence="9">
    <location>
        <begin position="139"/>
        <end position="158"/>
    </location>
</feature>
<evidence type="ECO:0000256" key="8">
    <source>
        <dbReference type="PROSITE-ProRule" id="PRU01263"/>
    </source>
</evidence>
<feature type="compositionally biased region" description="Basic and acidic residues" evidence="9">
    <location>
        <begin position="230"/>
        <end position="241"/>
    </location>
</feature>
<feature type="compositionally biased region" description="Basic and acidic residues" evidence="9">
    <location>
        <begin position="701"/>
        <end position="737"/>
    </location>
</feature>
<feature type="compositionally biased region" description="Polar residues" evidence="9">
    <location>
        <begin position="739"/>
        <end position="748"/>
    </location>
</feature>
<keyword evidence="12" id="KW-1185">Reference proteome</keyword>
<evidence type="ECO:0000259" key="10">
    <source>
        <dbReference type="PROSITE" id="PS51915"/>
    </source>
</evidence>
<feature type="region of interest" description="Disordered" evidence="9">
    <location>
        <begin position="139"/>
        <end position="311"/>
    </location>
</feature>
<dbReference type="EMBL" id="JAHIBW010000011">
    <property type="protein sequence ID" value="KAG7306738.1"/>
    <property type="molecule type" value="Genomic_DNA"/>
</dbReference>
<accession>A0ABQ7QNW3</accession>
<evidence type="ECO:0000256" key="7">
    <source>
        <dbReference type="ARBA" id="ARBA00023242"/>
    </source>
</evidence>
<reference evidence="11 12" key="1">
    <citation type="submission" date="2021-06" db="EMBL/GenBank/DDBJ databases">
        <title>A haploid diamondback moth (Plutella xylostella L.) genome assembly resolves 31 chromosomes and identifies a diamide resistance mutation.</title>
        <authorList>
            <person name="Ward C.M."/>
            <person name="Perry K.D."/>
            <person name="Baker G."/>
            <person name="Powis K."/>
            <person name="Heckel D.G."/>
            <person name="Baxter S.W."/>
        </authorList>
    </citation>
    <scope>NUCLEOTIDE SEQUENCE [LARGE SCALE GENOMIC DNA]</scope>
    <source>
        <strain evidence="11 12">LV</strain>
        <tissue evidence="11">Single pupa</tissue>
    </source>
</reference>
<evidence type="ECO:0000256" key="5">
    <source>
        <dbReference type="ARBA" id="ARBA00022833"/>
    </source>
</evidence>
<dbReference type="InterPro" id="IPR012934">
    <property type="entry name" value="Znf_AD"/>
</dbReference>
<gene>
    <name evidence="11" type="ORF">JYU34_008166</name>
</gene>
<dbReference type="SUPFAM" id="SSF57716">
    <property type="entry name" value="Glucocorticoid receptor-like (DNA-binding domain)"/>
    <property type="match status" value="1"/>
</dbReference>
<feature type="compositionally biased region" description="Basic and acidic residues" evidence="9">
    <location>
        <begin position="198"/>
        <end position="208"/>
    </location>
</feature>
<feature type="binding site" evidence="8">
    <location>
        <position position="71"/>
    </location>
    <ligand>
        <name>Zn(2+)</name>
        <dbReference type="ChEBI" id="CHEBI:29105"/>
    </ligand>
</feature>
<evidence type="ECO:0000256" key="1">
    <source>
        <dbReference type="ARBA" id="ARBA00004123"/>
    </source>
</evidence>
<sequence>MDRFTNSSFEKQTIYEIFRACRLCGAGGGYKMPIIQNVVDLDDTDVELKQKIKECVQIEVHPEDKMPPLICELCIDKINDFYEFLEMCRITNSKTRQKLGLPPQTLEVPDEDNCILGVTEPLYHKDDDDSEDEPLVNQTAIKPKTQNQKGSSKKTPSLTIKKCNVKIENVQKDKKPPPSLTSKQTKSKAALKTYPTDKQTDRHTDNSRRRLRSPSPPPEKRITRNMQESDGGRRRTLDRSSRSSSISSISESPIPPPKSILKKKEVKVEDPHKLLVVRPNPKKRVAEKESPKPVSKKVKITPPPPPPAPKPVTCKICNVQLKSAMSMSGHIRTHTPTYTSEDLACNACGEWFATTDEASSHHEGHGSFTNPYKCRVCYGRFQEYEEFKDHYATDPCLMFMEVPDMRCDDCWFTFPTGHLYEEHKCPGEDGRRGGKCSKCSRSYALLKNQMKHEAVCNYGRKKGQREPIIEPEVKRRLRHCSVRVARCDPLLRSSAGGHYDAAGVPKVYGLDPKSVYPYLRIKREPSDGMVNISYDALDFVHWDSDYSSDDTDDFEPRSKTRKVDSLSTMTLKVLFSKKCLGKIPRKRRKKQIKEEIGFDSILNSTDADRDIKKDIDDIISGLDKAWDDDDDFGEVDRPGSESILNESDEKDVGKETENICNIDFGLSSEGDTEIKDGGGTKDNNLNDDDTRESLQNTTDNNKNHDDAVSENKVVEIKGSDTDEKGDSQDNTNGHKDSLGASNDNSSSEVNKDYIESQTFTQQDSPTFTQQFDGSAETETQKDDDVGENELLSEKNQDTITDNAKKSTETHTSEAKFENNIAGVNEECNIDVSSEINNDKQEAATEANIVEAAKIVSSDITNDSNSVNASNEEKLQENGVNTKNTHSDKIESTTERKDRELMQALDEQISANDNHDDDNVRKENTELCNVKAKTLESNPDMKSMDLDAVSDEEFNFD</sequence>
<feature type="compositionally biased region" description="Basic and acidic residues" evidence="9">
    <location>
        <begin position="791"/>
        <end position="816"/>
    </location>
</feature>
<dbReference type="InterPro" id="IPR013087">
    <property type="entry name" value="Znf_C2H2_type"/>
</dbReference>
<feature type="region of interest" description="Disordered" evidence="9">
    <location>
        <begin position="629"/>
        <end position="817"/>
    </location>
</feature>
<name>A0ABQ7QNW3_PLUXY</name>
<proteinExistence type="predicted"/>
<keyword evidence="7" id="KW-0539">Nucleus</keyword>
<dbReference type="SUPFAM" id="SSF57667">
    <property type="entry name" value="beta-beta-alpha zinc fingers"/>
    <property type="match status" value="1"/>
</dbReference>
<feature type="binding site" evidence="8">
    <location>
        <position position="21"/>
    </location>
    <ligand>
        <name>Zn(2+)</name>
        <dbReference type="ChEBI" id="CHEBI:29105"/>
    </ligand>
</feature>
<dbReference type="InterPro" id="IPR050331">
    <property type="entry name" value="Zinc_finger"/>
</dbReference>
<dbReference type="InterPro" id="IPR036236">
    <property type="entry name" value="Znf_C2H2_sf"/>
</dbReference>
<feature type="compositionally biased region" description="Basic and acidic residues" evidence="9">
    <location>
        <begin position="884"/>
        <end position="900"/>
    </location>
</feature>
<keyword evidence="2 8" id="KW-0479">Metal-binding</keyword>
<evidence type="ECO:0000256" key="9">
    <source>
        <dbReference type="SAM" id="MobiDB-lite"/>
    </source>
</evidence>
<protein>
    <recommendedName>
        <fullName evidence="10">ZAD domain-containing protein</fullName>
    </recommendedName>
</protein>
<dbReference type="Pfam" id="PF07776">
    <property type="entry name" value="zf-AD"/>
    <property type="match status" value="1"/>
</dbReference>
<feature type="compositionally biased region" description="Acidic residues" evidence="9">
    <location>
        <begin position="947"/>
        <end position="956"/>
    </location>
</feature>
<feature type="compositionally biased region" description="Basic and acidic residues" evidence="9">
    <location>
        <begin position="912"/>
        <end position="924"/>
    </location>
</feature>
<comment type="caution">
    <text evidence="11">The sequence shown here is derived from an EMBL/GenBank/DDBJ whole genome shotgun (WGS) entry which is preliminary data.</text>
</comment>
<dbReference type="Gene3D" id="3.40.1800.20">
    <property type="match status" value="1"/>
</dbReference>
<feature type="domain" description="ZAD" evidence="10">
    <location>
        <begin position="19"/>
        <end position="98"/>
    </location>
</feature>
<dbReference type="SMART" id="SM00355">
    <property type="entry name" value="ZnF_C2H2"/>
    <property type="match status" value="3"/>
</dbReference>
<feature type="compositionally biased region" description="Low complexity" evidence="9">
    <location>
        <begin position="242"/>
        <end position="252"/>
    </location>
</feature>
<comment type="subcellular location">
    <subcellularLocation>
        <location evidence="1">Nucleus</location>
    </subcellularLocation>
</comment>
<keyword evidence="3" id="KW-0677">Repeat</keyword>
<feature type="binding site" evidence="8">
    <location>
        <position position="74"/>
    </location>
    <ligand>
        <name>Zn(2+)</name>
        <dbReference type="ChEBI" id="CHEBI:29105"/>
    </ligand>
</feature>
<dbReference type="PROSITE" id="PS51915">
    <property type="entry name" value="ZAD"/>
    <property type="match status" value="1"/>
</dbReference>
<dbReference type="Proteomes" id="UP000823941">
    <property type="component" value="Chromosome 11"/>
</dbReference>
<evidence type="ECO:0000256" key="3">
    <source>
        <dbReference type="ARBA" id="ARBA00022737"/>
    </source>
</evidence>
<feature type="region of interest" description="Disordered" evidence="9">
    <location>
        <begin position="860"/>
        <end position="956"/>
    </location>
</feature>
<feature type="binding site" evidence="8">
    <location>
        <position position="24"/>
    </location>
    <ligand>
        <name>Zn(2+)</name>
        <dbReference type="ChEBI" id="CHEBI:29105"/>
    </ligand>
</feature>
<evidence type="ECO:0000256" key="6">
    <source>
        <dbReference type="ARBA" id="ARBA00023125"/>
    </source>
</evidence>
<evidence type="ECO:0000313" key="11">
    <source>
        <dbReference type="EMBL" id="KAG7306738.1"/>
    </source>
</evidence>
<feature type="compositionally biased region" description="Polar residues" evidence="9">
    <location>
        <begin position="860"/>
        <end position="869"/>
    </location>
</feature>
<feature type="compositionally biased region" description="Polar residues" evidence="9">
    <location>
        <begin position="755"/>
        <end position="772"/>
    </location>
</feature>
<dbReference type="PROSITE" id="PS00028">
    <property type="entry name" value="ZINC_FINGER_C2H2_1"/>
    <property type="match status" value="2"/>
</dbReference>
<feature type="compositionally biased region" description="Pro residues" evidence="9">
    <location>
        <begin position="301"/>
        <end position="310"/>
    </location>
</feature>
<keyword evidence="5 8" id="KW-0862">Zinc</keyword>
<keyword evidence="6" id="KW-0238">DNA-binding</keyword>
<dbReference type="PANTHER" id="PTHR16515">
    <property type="entry name" value="PR DOMAIN ZINC FINGER PROTEIN"/>
    <property type="match status" value="1"/>
</dbReference>
<dbReference type="PANTHER" id="PTHR16515:SF49">
    <property type="entry name" value="GASTRULA ZINC FINGER PROTEIN XLCGF49.1-LIKE-RELATED"/>
    <property type="match status" value="1"/>
</dbReference>
<evidence type="ECO:0000313" key="12">
    <source>
        <dbReference type="Proteomes" id="UP000823941"/>
    </source>
</evidence>
<organism evidence="11 12">
    <name type="scientific">Plutella xylostella</name>
    <name type="common">Diamondback moth</name>
    <name type="synonym">Plutella maculipennis</name>
    <dbReference type="NCBI Taxonomy" id="51655"/>
    <lineage>
        <taxon>Eukaryota</taxon>
        <taxon>Metazoa</taxon>
        <taxon>Ecdysozoa</taxon>
        <taxon>Arthropoda</taxon>
        <taxon>Hexapoda</taxon>
        <taxon>Insecta</taxon>
        <taxon>Pterygota</taxon>
        <taxon>Neoptera</taxon>
        <taxon>Endopterygota</taxon>
        <taxon>Lepidoptera</taxon>
        <taxon>Glossata</taxon>
        <taxon>Ditrysia</taxon>
        <taxon>Yponomeutoidea</taxon>
        <taxon>Plutellidae</taxon>
        <taxon>Plutella</taxon>
    </lineage>
</organism>